<keyword evidence="1" id="KW-1133">Transmembrane helix</keyword>
<organism evidence="2 3">
    <name type="scientific">Psophocarpus tetragonolobus</name>
    <name type="common">Winged bean</name>
    <name type="synonym">Dolichos tetragonolobus</name>
    <dbReference type="NCBI Taxonomy" id="3891"/>
    <lineage>
        <taxon>Eukaryota</taxon>
        <taxon>Viridiplantae</taxon>
        <taxon>Streptophyta</taxon>
        <taxon>Embryophyta</taxon>
        <taxon>Tracheophyta</taxon>
        <taxon>Spermatophyta</taxon>
        <taxon>Magnoliopsida</taxon>
        <taxon>eudicotyledons</taxon>
        <taxon>Gunneridae</taxon>
        <taxon>Pentapetalae</taxon>
        <taxon>rosids</taxon>
        <taxon>fabids</taxon>
        <taxon>Fabales</taxon>
        <taxon>Fabaceae</taxon>
        <taxon>Papilionoideae</taxon>
        <taxon>50 kb inversion clade</taxon>
        <taxon>NPAAA clade</taxon>
        <taxon>indigoferoid/millettioid clade</taxon>
        <taxon>Phaseoleae</taxon>
        <taxon>Psophocarpus</taxon>
    </lineage>
</organism>
<proteinExistence type="predicted"/>
<evidence type="ECO:0000313" key="3">
    <source>
        <dbReference type="Proteomes" id="UP001386955"/>
    </source>
</evidence>
<keyword evidence="3" id="KW-1185">Reference proteome</keyword>
<dbReference type="EMBL" id="JAYMYS010000003">
    <property type="protein sequence ID" value="KAK7400730.1"/>
    <property type="molecule type" value="Genomic_DNA"/>
</dbReference>
<feature type="transmembrane region" description="Helical" evidence="1">
    <location>
        <begin position="33"/>
        <end position="50"/>
    </location>
</feature>
<dbReference type="Proteomes" id="UP001386955">
    <property type="component" value="Unassembled WGS sequence"/>
</dbReference>
<accession>A0AAN9SMB3</accession>
<keyword evidence="1" id="KW-0812">Transmembrane</keyword>
<evidence type="ECO:0000313" key="2">
    <source>
        <dbReference type="EMBL" id="KAK7400730.1"/>
    </source>
</evidence>
<sequence>MTVGWRNDEILLRMLLEDQLQETRRRRFRLRRCGKCLSACCFGITNPLNFPTSLGVTLFSSNCSRAAPGGLVVAAALSVARASSCFHLLLYYILPLGLI</sequence>
<protein>
    <submittedName>
        <fullName evidence="2">Uncharacterized protein</fullName>
    </submittedName>
</protein>
<reference evidence="2 3" key="1">
    <citation type="submission" date="2024-01" db="EMBL/GenBank/DDBJ databases">
        <title>The genomes of 5 underutilized Papilionoideae crops provide insights into root nodulation and disease resistanc.</title>
        <authorList>
            <person name="Jiang F."/>
        </authorList>
    </citation>
    <scope>NUCLEOTIDE SEQUENCE [LARGE SCALE GENOMIC DNA]</scope>
    <source>
        <strain evidence="2">DUOXIRENSHENG_FW03</strain>
        <tissue evidence="2">Leaves</tissue>
    </source>
</reference>
<gene>
    <name evidence="2" type="ORF">VNO78_12019</name>
</gene>
<name>A0AAN9SMB3_PSOTE</name>
<evidence type="ECO:0000256" key="1">
    <source>
        <dbReference type="SAM" id="Phobius"/>
    </source>
</evidence>
<comment type="caution">
    <text evidence="2">The sequence shown here is derived from an EMBL/GenBank/DDBJ whole genome shotgun (WGS) entry which is preliminary data.</text>
</comment>
<feature type="transmembrane region" description="Helical" evidence="1">
    <location>
        <begin position="70"/>
        <end position="94"/>
    </location>
</feature>
<keyword evidence="1" id="KW-0472">Membrane</keyword>
<dbReference type="AlphaFoldDB" id="A0AAN9SMB3"/>